<dbReference type="InterPro" id="IPR036186">
    <property type="entry name" value="Serpin_sf"/>
</dbReference>
<dbReference type="InterPro" id="IPR023795">
    <property type="entry name" value="Serpin_CS"/>
</dbReference>
<dbReference type="PROSITE" id="PS00284">
    <property type="entry name" value="SERPIN"/>
    <property type="match status" value="1"/>
</dbReference>
<sequence length="57" mass="6176">VNEQGSEGAAASSLTISFRSAPSDEEQLIFVADRPFLFALVDKANGLILFLGRFVYP</sequence>
<proteinExistence type="predicted"/>
<dbReference type="AlphaFoldDB" id="A0A915I5E8"/>
<protein>
    <submittedName>
        <fullName evidence="3">Serpin domain-containing protein</fullName>
    </submittedName>
</protein>
<dbReference type="Pfam" id="PF00079">
    <property type="entry name" value="Serpin"/>
    <property type="match status" value="1"/>
</dbReference>
<evidence type="ECO:0000313" key="3">
    <source>
        <dbReference type="WBParaSite" id="nRc.2.0.1.t08614-RA"/>
    </source>
</evidence>
<name>A0A915I5E8_ROMCU</name>
<dbReference type="Gene3D" id="3.30.497.10">
    <property type="entry name" value="Antithrombin, subunit I, domain 2"/>
    <property type="match status" value="1"/>
</dbReference>
<keyword evidence="2" id="KW-1185">Reference proteome</keyword>
<reference evidence="3" key="1">
    <citation type="submission" date="2022-11" db="UniProtKB">
        <authorList>
            <consortium name="WormBaseParasite"/>
        </authorList>
    </citation>
    <scope>IDENTIFICATION</scope>
</reference>
<dbReference type="WBParaSite" id="nRc.2.0.1.t08614-RA">
    <property type="protein sequence ID" value="nRc.2.0.1.t08614-RA"/>
    <property type="gene ID" value="nRc.2.0.1.g08614"/>
</dbReference>
<evidence type="ECO:0000259" key="1">
    <source>
        <dbReference type="Pfam" id="PF00079"/>
    </source>
</evidence>
<feature type="domain" description="Serpin" evidence="1">
    <location>
        <begin position="1"/>
        <end position="57"/>
    </location>
</feature>
<dbReference type="InterPro" id="IPR023796">
    <property type="entry name" value="Serpin_dom"/>
</dbReference>
<dbReference type="Proteomes" id="UP000887565">
    <property type="component" value="Unplaced"/>
</dbReference>
<organism evidence="2 3">
    <name type="scientific">Romanomermis culicivorax</name>
    <name type="common">Nematode worm</name>
    <dbReference type="NCBI Taxonomy" id="13658"/>
    <lineage>
        <taxon>Eukaryota</taxon>
        <taxon>Metazoa</taxon>
        <taxon>Ecdysozoa</taxon>
        <taxon>Nematoda</taxon>
        <taxon>Enoplea</taxon>
        <taxon>Dorylaimia</taxon>
        <taxon>Mermithida</taxon>
        <taxon>Mermithoidea</taxon>
        <taxon>Mermithidae</taxon>
        <taxon>Romanomermis</taxon>
    </lineage>
</organism>
<dbReference type="Gene3D" id="2.30.39.10">
    <property type="entry name" value="Alpha-1-antitrypsin, domain 1"/>
    <property type="match status" value="1"/>
</dbReference>
<dbReference type="InterPro" id="IPR042185">
    <property type="entry name" value="Serpin_sf_2"/>
</dbReference>
<dbReference type="SUPFAM" id="SSF56574">
    <property type="entry name" value="Serpins"/>
    <property type="match status" value="1"/>
</dbReference>
<accession>A0A915I5E8</accession>
<evidence type="ECO:0000313" key="2">
    <source>
        <dbReference type="Proteomes" id="UP000887565"/>
    </source>
</evidence>
<dbReference type="InterPro" id="IPR042178">
    <property type="entry name" value="Serpin_sf_1"/>
</dbReference>